<feature type="chain" id="PRO_5045364024" description="Extracellular membrane protein CFEM domain-containing protein" evidence="1">
    <location>
        <begin position="22"/>
        <end position="171"/>
    </location>
</feature>
<comment type="caution">
    <text evidence="2">The sequence shown here is derived from an EMBL/GenBank/DDBJ whole genome shotgun (WGS) entry which is preliminary data.</text>
</comment>
<evidence type="ECO:0000256" key="1">
    <source>
        <dbReference type="SAM" id="SignalP"/>
    </source>
</evidence>
<reference evidence="2 3" key="1">
    <citation type="submission" date="2024-07" db="EMBL/GenBank/DDBJ databases">
        <title>Section-level genome sequencing and comparative genomics of Aspergillus sections Usti and Cavernicolus.</title>
        <authorList>
            <consortium name="Lawrence Berkeley National Laboratory"/>
            <person name="Nybo J.L."/>
            <person name="Vesth T.C."/>
            <person name="Theobald S."/>
            <person name="Frisvad J.C."/>
            <person name="Larsen T.O."/>
            <person name="Kjaerboelling I."/>
            <person name="Rothschild-Mancinelli K."/>
            <person name="Lyhne E.K."/>
            <person name="Kogle M.E."/>
            <person name="Barry K."/>
            <person name="Clum A."/>
            <person name="Na H."/>
            <person name="Ledsgaard L."/>
            <person name="Lin J."/>
            <person name="Lipzen A."/>
            <person name="Kuo A."/>
            <person name="Riley R."/>
            <person name="Mondo S."/>
            <person name="Labutti K."/>
            <person name="Haridas S."/>
            <person name="Pangalinan J."/>
            <person name="Salamov A.A."/>
            <person name="Simmons B.A."/>
            <person name="Magnuson J.K."/>
            <person name="Chen J."/>
            <person name="Drula E."/>
            <person name="Henrissat B."/>
            <person name="Wiebenga A."/>
            <person name="Lubbers R.J."/>
            <person name="Gomes A.C."/>
            <person name="Makela M.R."/>
            <person name="Stajich J."/>
            <person name="Grigoriev I.V."/>
            <person name="Mortensen U.H."/>
            <person name="De Vries R.P."/>
            <person name="Baker S.E."/>
            <person name="Andersen M.R."/>
        </authorList>
    </citation>
    <scope>NUCLEOTIDE SEQUENCE [LARGE SCALE GENOMIC DNA]</scope>
    <source>
        <strain evidence="2 3">CBS 123904</strain>
    </source>
</reference>
<feature type="signal peptide" evidence="1">
    <location>
        <begin position="1"/>
        <end position="21"/>
    </location>
</feature>
<dbReference type="EMBL" id="JBFXLU010000073">
    <property type="protein sequence ID" value="KAL2845296.1"/>
    <property type="molecule type" value="Genomic_DNA"/>
</dbReference>
<keyword evidence="3" id="KW-1185">Reference proteome</keyword>
<protein>
    <recommendedName>
        <fullName evidence="4">Extracellular membrane protein CFEM domain-containing protein</fullName>
    </recommendedName>
</protein>
<evidence type="ECO:0000313" key="3">
    <source>
        <dbReference type="Proteomes" id="UP001610446"/>
    </source>
</evidence>
<sequence>MTLLRDFVPVASALWILGASAAVIQERGVQQGWSLQASTCPSGSAHCGTGACCPSSLFCNNPGNFEVAACCATANDCRGSVQGAPTCADSAWSRWQGAYGNSFCCLVDMIGVYDYSKPVAGTCVPPGQAGTATTARLWHWHCNRYFNLDNFDDFNSFDNHYQRDKHELPNY</sequence>
<gene>
    <name evidence="2" type="ORF">BJY01DRAFT_247769</name>
</gene>
<dbReference type="Proteomes" id="UP001610446">
    <property type="component" value="Unassembled WGS sequence"/>
</dbReference>
<organism evidence="2 3">
    <name type="scientific">Aspergillus pseudoustus</name>
    <dbReference type="NCBI Taxonomy" id="1810923"/>
    <lineage>
        <taxon>Eukaryota</taxon>
        <taxon>Fungi</taxon>
        <taxon>Dikarya</taxon>
        <taxon>Ascomycota</taxon>
        <taxon>Pezizomycotina</taxon>
        <taxon>Eurotiomycetes</taxon>
        <taxon>Eurotiomycetidae</taxon>
        <taxon>Eurotiales</taxon>
        <taxon>Aspergillaceae</taxon>
        <taxon>Aspergillus</taxon>
        <taxon>Aspergillus subgen. Nidulantes</taxon>
    </lineage>
</organism>
<keyword evidence="1" id="KW-0732">Signal</keyword>
<name>A0ABR4JZ20_9EURO</name>
<accession>A0ABR4JZ20</accession>
<proteinExistence type="predicted"/>
<evidence type="ECO:0008006" key="4">
    <source>
        <dbReference type="Google" id="ProtNLM"/>
    </source>
</evidence>
<evidence type="ECO:0000313" key="2">
    <source>
        <dbReference type="EMBL" id="KAL2845296.1"/>
    </source>
</evidence>